<evidence type="ECO:0000313" key="1">
    <source>
        <dbReference type="EMBL" id="NKG21646.1"/>
    </source>
</evidence>
<dbReference type="Gene3D" id="1.20.120.450">
    <property type="entry name" value="dinb family like domain"/>
    <property type="match status" value="1"/>
</dbReference>
<dbReference type="Pfam" id="PF04978">
    <property type="entry name" value="MST"/>
    <property type="match status" value="1"/>
</dbReference>
<proteinExistence type="predicted"/>
<reference evidence="1 2" key="1">
    <citation type="submission" date="2020-04" db="EMBL/GenBank/DDBJ databases">
        <title>Paeniglutamicibacter sp. ANT13_2, a novel actinomycete isolated from sediment in Antarctica.</title>
        <authorList>
            <person name="Sakdapetsiri C."/>
            <person name="Pinyakong O."/>
        </authorList>
    </citation>
    <scope>NUCLEOTIDE SEQUENCE [LARGE SCALE GENOMIC DNA]</scope>
    <source>
        <strain evidence="1 2">ANT13_2</strain>
    </source>
</reference>
<dbReference type="EMBL" id="JAAWVT010000006">
    <property type="protein sequence ID" value="NKG21646.1"/>
    <property type="molecule type" value="Genomic_DNA"/>
</dbReference>
<dbReference type="RefSeq" id="WP_168152486.1">
    <property type="nucleotide sequence ID" value="NZ_JAAWVT010000006.1"/>
</dbReference>
<gene>
    <name evidence="1" type="ORF">HED64_13145</name>
</gene>
<accession>A0ABX1G7H4</accession>
<dbReference type="Proteomes" id="UP000746595">
    <property type="component" value="Unassembled WGS sequence"/>
</dbReference>
<keyword evidence="2" id="KW-1185">Reference proteome</keyword>
<comment type="caution">
    <text evidence="1">The sequence shown here is derived from an EMBL/GenBank/DDBJ whole genome shotgun (WGS) entry which is preliminary data.</text>
</comment>
<dbReference type="InterPro" id="IPR007061">
    <property type="entry name" value="MST-like"/>
</dbReference>
<dbReference type="SUPFAM" id="SSF109854">
    <property type="entry name" value="DinB/YfiT-like putative metalloenzymes"/>
    <property type="match status" value="1"/>
</dbReference>
<sequence length="192" mass="21567">MDDFKDHLITYLSRSRQAVLWKAEGLSDAEVTRPMVGSGTNILGVIQHLASVEYGYFVQCLGFTITDERYAALEADPEPSADMWVPAEISRQEIMDFYQRAITAADANIAALPLEAPATVPWWRPETRQTTLGRLLLHMNVENSRHAGHLDIVRELIDGSTGLLKENTNIPPYDATEWKELQQKILSASQSR</sequence>
<evidence type="ECO:0000313" key="2">
    <source>
        <dbReference type="Proteomes" id="UP000746595"/>
    </source>
</evidence>
<protein>
    <submittedName>
        <fullName evidence="1">DinB family protein</fullName>
    </submittedName>
</protein>
<name>A0ABX1G7H4_9MICC</name>
<organism evidence="1 2">
    <name type="scientific">Paeniglutamicibacter terrestris</name>
    <dbReference type="NCBI Taxonomy" id="2723403"/>
    <lineage>
        <taxon>Bacteria</taxon>
        <taxon>Bacillati</taxon>
        <taxon>Actinomycetota</taxon>
        <taxon>Actinomycetes</taxon>
        <taxon>Micrococcales</taxon>
        <taxon>Micrococcaceae</taxon>
        <taxon>Paeniglutamicibacter</taxon>
    </lineage>
</organism>
<dbReference type="InterPro" id="IPR034660">
    <property type="entry name" value="DinB/YfiT-like"/>
</dbReference>